<evidence type="ECO:0000313" key="6">
    <source>
        <dbReference type="Proteomes" id="UP000525298"/>
    </source>
</evidence>
<keyword evidence="5" id="KW-0456">Lyase</keyword>
<sequence length="353" mass="39689">MSEVYEQLRQRLDDLGTGFPATQNSVEISILKQLFTEEDARMFLMLTPMLEDPQSVARRLELPEDQTASHLEDMASRGLLFRHKKGDRVRYSAVPFVVGIYEFQLNRVNRELAEELETYYQQALGKTFQQWSTPVMRTIPINREIVSEWPIAAYEDAMTIIDNQKTIAVAPCICRTSAAQIDQACDKPLETCFLFGSHAAYYVDNGMGRYIEKEEAKQIIAKNDEAGLVMQPFNSQSVGGMCSCCGCCCGMLRSLKLQDSPAEAVKSNYFAEVDEEVCVGCETCVERCQMDAISMVDEKAHVVENRCIGCGLCVTTCPTDAMALKKKSEDNLYLPPESGMETYMRIAKERGKI</sequence>
<reference evidence="5 6" key="1">
    <citation type="submission" date="2020-07" db="EMBL/GenBank/DDBJ databases">
        <title>Genomic Encyclopedia of Type Strains, Phase IV (KMG-IV): sequencing the most valuable type-strain genomes for metagenomic binning, comparative biology and taxonomic classification.</title>
        <authorList>
            <person name="Goeker M."/>
        </authorList>
    </citation>
    <scope>NUCLEOTIDE SEQUENCE [LARGE SCALE GENOMIC DNA]</scope>
    <source>
        <strain evidence="5 6">DSM 17721</strain>
    </source>
</reference>
<dbReference type="InterPro" id="IPR017896">
    <property type="entry name" value="4Fe4S_Fe-S-bd"/>
</dbReference>
<keyword evidence="5" id="KW-0830">Ubiquinone</keyword>
<keyword evidence="6" id="KW-1185">Reference proteome</keyword>
<dbReference type="RefSeq" id="WP_181552149.1">
    <property type="nucleotide sequence ID" value="NZ_JACDUS010000010.1"/>
</dbReference>
<keyword evidence="2" id="KW-0408">Iron</keyword>
<evidence type="ECO:0000259" key="4">
    <source>
        <dbReference type="PROSITE" id="PS51379"/>
    </source>
</evidence>
<keyword evidence="3" id="KW-0411">Iron-sulfur</keyword>
<organism evidence="5 6">
    <name type="scientific">Desulfosalsimonas propionicica</name>
    <dbReference type="NCBI Taxonomy" id="332175"/>
    <lineage>
        <taxon>Bacteria</taxon>
        <taxon>Pseudomonadati</taxon>
        <taxon>Thermodesulfobacteriota</taxon>
        <taxon>Desulfobacteria</taxon>
        <taxon>Desulfobacterales</taxon>
        <taxon>Desulfosalsimonadaceae</taxon>
        <taxon>Desulfosalsimonas</taxon>
    </lineage>
</organism>
<dbReference type="PROSITE" id="PS51379">
    <property type="entry name" value="4FE4S_FER_2"/>
    <property type="match status" value="2"/>
</dbReference>
<dbReference type="Pfam" id="PF14697">
    <property type="entry name" value="Fer4_21"/>
    <property type="match status" value="1"/>
</dbReference>
<evidence type="ECO:0000256" key="1">
    <source>
        <dbReference type="ARBA" id="ARBA00022723"/>
    </source>
</evidence>
<dbReference type="AlphaFoldDB" id="A0A7W0HLZ6"/>
<comment type="caution">
    <text evidence="5">The sequence shown here is derived from an EMBL/GenBank/DDBJ whole genome shotgun (WGS) entry which is preliminary data.</text>
</comment>
<dbReference type="GO" id="GO:0051536">
    <property type="term" value="F:iron-sulfur cluster binding"/>
    <property type="evidence" value="ECO:0007669"/>
    <property type="project" value="UniProtKB-KW"/>
</dbReference>
<dbReference type="EMBL" id="JACDUS010000010">
    <property type="protein sequence ID" value="MBA2882516.1"/>
    <property type="molecule type" value="Genomic_DNA"/>
</dbReference>
<evidence type="ECO:0000313" key="5">
    <source>
        <dbReference type="EMBL" id="MBA2882516.1"/>
    </source>
</evidence>
<gene>
    <name evidence="5" type="ORF">HNR65_002868</name>
</gene>
<dbReference type="GO" id="GO:0046872">
    <property type="term" value="F:metal ion binding"/>
    <property type="evidence" value="ECO:0007669"/>
    <property type="project" value="UniProtKB-KW"/>
</dbReference>
<dbReference type="GO" id="GO:0016829">
    <property type="term" value="F:lyase activity"/>
    <property type="evidence" value="ECO:0007669"/>
    <property type="project" value="UniProtKB-KW"/>
</dbReference>
<feature type="domain" description="4Fe-4S ferredoxin-type" evidence="4">
    <location>
        <begin position="269"/>
        <end position="297"/>
    </location>
</feature>
<protein>
    <submittedName>
        <fullName evidence="5">Formate hydrogenlyase subunit 6/NADH:ubiquinone oxidoreductase subunit I</fullName>
    </submittedName>
</protein>
<feature type="domain" description="4Fe-4S ferredoxin-type" evidence="4">
    <location>
        <begin position="298"/>
        <end position="327"/>
    </location>
</feature>
<dbReference type="SUPFAM" id="SSF54862">
    <property type="entry name" value="4Fe-4S ferredoxins"/>
    <property type="match status" value="1"/>
</dbReference>
<dbReference type="Proteomes" id="UP000525298">
    <property type="component" value="Unassembled WGS sequence"/>
</dbReference>
<keyword evidence="1" id="KW-0479">Metal-binding</keyword>
<proteinExistence type="predicted"/>
<evidence type="ECO:0000256" key="3">
    <source>
        <dbReference type="ARBA" id="ARBA00023014"/>
    </source>
</evidence>
<dbReference type="PROSITE" id="PS00198">
    <property type="entry name" value="4FE4S_FER_1"/>
    <property type="match status" value="1"/>
</dbReference>
<accession>A0A7W0HLZ6</accession>
<dbReference type="InterPro" id="IPR017900">
    <property type="entry name" value="4Fe4S_Fe_S_CS"/>
</dbReference>
<evidence type="ECO:0000256" key="2">
    <source>
        <dbReference type="ARBA" id="ARBA00023004"/>
    </source>
</evidence>
<name>A0A7W0HLZ6_9BACT</name>
<dbReference type="Gene3D" id="3.30.70.20">
    <property type="match status" value="1"/>
</dbReference>